<evidence type="ECO:0000256" key="2">
    <source>
        <dbReference type="ARBA" id="ARBA00022448"/>
    </source>
</evidence>
<feature type="region of interest" description="Disordered" evidence="6">
    <location>
        <begin position="567"/>
        <end position="609"/>
    </location>
</feature>
<feature type="transmembrane region" description="Helical" evidence="7">
    <location>
        <begin position="95"/>
        <end position="116"/>
    </location>
</feature>
<keyword evidence="3 7" id="KW-0812">Transmembrane</keyword>
<dbReference type="InterPro" id="IPR011701">
    <property type="entry name" value="MFS"/>
</dbReference>
<feature type="transmembrane region" description="Helical" evidence="7">
    <location>
        <begin position="128"/>
        <end position="152"/>
    </location>
</feature>
<evidence type="ECO:0000256" key="7">
    <source>
        <dbReference type="SAM" id="Phobius"/>
    </source>
</evidence>
<feature type="transmembrane region" description="Helical" evidence="7">
    <location>
        <begin position="57"/>
        <end position="80"/>
    </location>
</feature>
<keyword evidence="4 7" id="KW-1133">Transmembrane helix</keyword>
<comment type="subcellular location">
    <subcellularLocation>
        <location evidence="1">Membrane</location>
        <topology evidence="1">Multi-pass membrane protein</topology>
    </subcellularLocation>
</comment>
<dbReference type="PANTHER" id="PTHR23504:SF1">
    <property type="entry name" value="GH21943P-RELATED"/>
    <property type="match status" value="1"/>
</dbReference>
<dbReference type="Gene3D" id="1.20.1250.20">
    <property type="entry name" value="MFS general substrate transporter like domains"/>
    <property type="match status" value="1"/>
</dbReference>
<protein>
    <recommendedName>
        <fullName evidence="10">Major facilitator superfamily (MFS) profile domain-containing protein</fullName>
    </recommendedName>
</protein>
<evidence type="ECO:0000256" key="1">
    <source>
        <dbReference type="ARBA" id="ARBA00004141"/>
    </source>
</evidence>
<name>A0A8J6C6F4_DIALT</name>
<evidence type="ECO:0000313" key="8">
    <source>
        <dbReference type="EMBL" id="KAG8463507.1"/>
    </source>
</evidence>
<feature type="transmembrane region" description="Helical" evidence="7">
    <location>
        <begin position="24"/>
        <end position="45"/>
    </location>
</feature>
<dbReference type="Proteomes" id="UP000751190">
    <property type="component" value="Unassembled WGS sequence"/>
</dbReference>
<gene>
    <name evidence="8" type="ORF">KFE25_005018</name>
</gene>
<accession>A0A8J6C6F4</accession>
<proteinExistence type="predicted"/>
<sequence length="609" mass="60177">MGDLPRIDGAARDAPPAHTARLCALVLLASTCALALPAATLPALLEAAYGRERALRLAGLGAGLRGLAAAMGTPLVGVAADAPARAGGSAARLRWLLALCALASAAPHAALALAPARRVDLLAPRRALAFGALYVCAGALSGSYALACAAVARAHGGLAAFALPALCYSAALAAAPLAGLELARAAGARAPYVAACALAGCGALLSLVGLPAHADADADAEGERAPRPERGAGLDRPSCAQPADASRTLHPPAVTAGARDAAGRERPAGCAGTRRWGAEARLPLLPARAPPVCAVGAVGAAVADVVDVVGEAALEADEGPGGVSRPRAATVAERAMVEGGPAGEPPSRPTLPALAADTAARRRRAPPLPPGVAQAVVVCALLNLCEQSLLPLVPQYLQSALRLSADEQGALLALIGALALVALVAAAALGRARLMRGGELRVLRAALLANCAAVFALGSATDAASAACALLPLSVAFLASPALAALAAAHAPPRAHGRTQGALGGARAACEAVGPALVGQLLARAQADADAAERRGGAPRPSARGWPLRLLALAPLLAAALTAAGPLAALPPTPSLPREVARSTRSPRRTRPGAETEGPPSEPDALDWQ</sequence>
<evidence type="ECO:0000256" key="5">
    <source>
        <dbReference type="ARBA" id="ARBA00023136"/>
    </source>
</evidence>
<reference evidence="8" key="1">
    <citation type="submission" date="2021-05" db="EMBL/GenBank/DDBJ databases">
        <title>The genome of the haptophyte Pavlova lutheri (Diacronema luteri, Pavlovales) - a model for lipid biosynthesis in eukaryotic algae.</title>
        <authorList>
            <person name="Hulatt C.J."/>
            <person name="Posewitz M.C."/>
        </authorList>
    </citation>
    <scope>NUCLEOTIDE SEQUENCE</scope>
    <source>
        <strain evidence="8">NIVA-4/92</strain>
    </source>
</reference>
<feature type="transmembrane region" description="Helical" evidence="7">
    <location>
        <begin position="371"/>
        <end position="390"/>
    </location>
</feature>
<feature type="transmembrane region" description="Helical" evidence="7">
    <location>
        <begin position="410"/>
        <end position="430"/>
    </location>
</feature>
<dbReference type="Pfam" id="PF07690">
    <property type="entry name" value="MFS_1"/>
    <property type="match status" value="1"/>
</dbReference>
<feature type="transmembrane region" description="Helical" evidence="7">
    <location>
        <begin position="550"/>
        <end position="570"/>
    </location>
</feature>
<dbReference type="PANTHER" id="PTHR23504">
    <property type="entry name" value="MAJOR FACILITATOR SUPERFAMILY DOMAIN-CONTAINING PROTEIN 10"/>
    <property type="match status" value="1"/>
</dbReference>
<feature type="transmembrane region" description="Helical" evidence="7">
    <location>
        <begin position="464"/>
        <end position="489"/>
    </location>
</feature>
<dbReference type="SUPFAM" id="SSF103473">
    <property type="entry name" value="MFS general substrate transporter"/>
    <property type="match status" value="1"/>
</dbReference>
<dbReference type="GO" id="GO:0016020">
    <property type="term" value="C:membrane"/>
    <property type="evidence" value="ECO:0007669"/>
    <property type="project" value="UniProtKB-SubCell"/>
</dbReference>
<keyword evidence="2" id="KW-0813">Transport</keyword>
<dbReference type="InterPro" id="IPR036259">
    <property type="entry name" value="MFS_trans_sf"/>
</dbReference>
<dbReference type="AlphaFoldDB" id="A0A8J6C6F4"/>
<keyword evidence="9" id="KW-1185">Reference proteome</keyword>
<feature type="compositionally biased region" description="Basic and acidic residues" evidence="6">
    <location>
        <begin position="221"/>
        <end position="233"/>
    </location>
</feature>
<evidence type="ECO:0000256" key="4">
    <source>
        <dbReference type="ARBA" id="ARBA00022989"/>
    </source>
</evidence>
<feature type="transmembrane region" description="Helical" evidence="7">
    <location>
        <begin position="158"/>
        <end position="180"/>
    </location>
</feature>
<comment type="caution">
    <text evidence="8">The sequence shown here is derived from an EMBL/GenBank/DDBJ whole genome shotgun (WGS) entry which is preliminary data.</text>
</comment>
<evidence type="ECO:0000313" key="9">
    <source>
        <dbReference type="Proteomes" id="UP000751190"/>
    </source>
</evidence>
<keyword evidence="5 7" id="KW-0472">Membrane</keyword>
<feature type="region of interest" description="Disordered" evidence="6">
    <location>
        <begin position="218"/>
        <end position="272"/>
    </location>
</feature>
<feature type="transmembrane region" description="Helical" evidence="7">
    <location>
        <begin position="442"/>
        <end position="458"/>
    </location>
</feature>
<evidence type="ECO:0008006" key="10">
    <source>
        <dbReference type="Google" id="ProtNLM"/>
    </source>
</evidence>
<organism evidence="8 9">
    <name type="scientific">Diacronema lutheri</name>
    <name type="common">Unicellular marine alga</name>
    <name type="synonym">Monochrysis lutheri</name>
    <dbReference type="NCBI Taxonomy" id="2081491"/>
    <lineage>
        <taxon>Eukaryota</taxon>
        <taxon>Haptista</taxon>
        <taxon>Haptophyta</taxon>
        <taxon>Pavlovophyceae</taxon>
        <taxon>Pavlovales</taxon>
        <taxon>Pavlovaceae</taxon>
        <taxon>Diacronema</taxon>
    </lineage>
</organism>
<dbReference type="GO" id="GO:0022857">
    <property type="term" value="F:transmembrane transporter activity"/>
    <property type="evidence" value="ECO:0007669"/>
    <property type="project" value="InterPro"/>
</dbReference>
<dbReference type="EMBL" id="JAGTXO010000016">
    <property type="protein sequence ID" value="KAG8463507.1"/>
    <property type="molecule type" value="Genomic_DNA"/>
</dbReference>
<evidence type="ECO:0000256" key="6">
    <source>
        <dbReference type="SAM" id="MobiDB-lite"/>
    </source>
</evidence>
<evidence type="ECO:0000256" key="3">
    <source>
        <dbReference type="ARBA" id="ARBA00022692"/>
    </source>
</evidence>